<sequence length="337" mass="38438">MRSTLEKNVVSAIRSQKPLSSDVWSVALYHKGEEWVGSYAGSELEETDSRSLYEIGSITKVFTALLLAHEVSKGNLNLTEPVHSFFKDHLDGKKSEITLKHLATHTSGLPRLPFRMMWRMLLPKPFYRRYKQNPYRTYGETQLIQDLIKHMELDIPPSKTSNYSNFGYALLGYILTTERKQSYDDAIKEAVLSPLELKETGYLLSSDLTSKLLTGFDPKGKPVEHWEFHHFAGAGALRSSIHDLLRFAKANLHPPDWMKDAISMTHQVYVRDPEGVSVCLGWHKNERTGWLVHSGGTGGFRSFIAFHPENQQAIIVLVNRAKDTVEEVVKQLIQEWK</sequence>
<dbReference type="SUPFAM" id="SSF56601">
    <property type="entry name" value="beta-lactamase/transpeptidase-like"/>
    <property type="match status" value="1"/>
</dbReference>
<dbReference type="RefSeq" id="WP_142504356.1">
    <property type="nucleotide sequence ID" value="NZ_FXTI01000002.1"/>
</dbReference>
<name>A0A521BES1_9BACL</name>
<keyword evidence="3" id="KW-1185">Reference proteome</keyword>
<dbReference type="EMBL" id="FXTI01000002">
    <property type="protein sequence ID" value="SMO45441.1"/>
    <property type="molecule type" value="Genomic_DNA"/>
</dbReference>
<accession>A0A521BES1</accession>
<evidence type="ECO:0000259" key="1">
    <source>
        <dbReference type="Pfam" id="PF00144"/>
    </source>
</evidence>
<dbReference type="InterPro" id="IPR001466">
    <property type="entry name" value="Beta-lactam-related"/>
</dbReference>
<gene>
    <name evidence="2" type="ORF">SAMN06264849_10234</name>
</gene>
<dbReference type="Pfam" id="PF00144">
    <property type="entry name" value="Beta-lactamase"/>
    <property type="match status" value="1"/>
</dbReference>
<proteinExistence type="predicted"/>
<dbReference type="InterPro" id="IPR012338">
    <property type="entry name" value="Beta-lactam/transpept-like"/>
</dbReference>
<dbReference type="AlphaFoldDB" id="A0A521BES1"/>
<organism evidence="2 3">
    <name type="scientific">Melghirimyces algeriensis</name>
    <dbReference type="NCBI Taxonomy" id="910412"/>
    <lineage>
        <taxon>Bacteria</taxon>
        <taxon>Bacillati</taxon>
        <taxon>Bacillota</taxon>
        <taxon>Bacilli</taxon>
        <taxon>Bacillales</taxon>
        <taxon>Thermoactinomycetaceae</taxon>
        <taxon>Melghirimyces</taxon>
    </lineage>
</organism>
<dbReference type="OrthoDB" id="9803467at2"/>
<dbReference type="Proteomes" id="UP000315636">
    <property type="component" value="Unassembled WGS sequence"/>
</dbReference>
<evidence type="ECO:0000313" key="2">
    <source>
        <dbReference type="EMBL" id="SMO45441.1"/>
    </source>
</evidence>
<evidence type="ECO:0000313" key="3">
    <source>
        <dbReference type="Proteomes" id="UP000315636"/>
    </source>
</evidence>
<reference evidence="2 3" key="1">
    <citation type="submission" date="2017-05" db="EMBL/GenBank/DDBJ databases">
        <authorList>
            <person name="Varghese N."/>
            <person name="Submissions S."/>
        </authorList>
    </citation>
    <scope>NUCLEOTIDE SEQUENCE [LARGE SCALE GENOMIC DNA]</scope>
    <source>
        <strain evidence="2 3">DSM 45474</strain>
    </source>
</reference>
<dbReference type="PANTHER" id="PTHR46825">
    <property type="entry name" value="D-ALANYL-D-ALANINE-CARBOXYPEPTIDASE/ENDOPEPTIDASE AMPH"/>
    <property type="match status" value="1"/>
</dbReference>
<dbReference type="PANTHER" id="PTHR46825:SF9">
    <property type="entry name" value="BETA-LACTAMASE-RELATED DOMAIN-CONTAINING PROTEIN"/>
    <property type="match status" value="1"/>
</dbReference>
<protein>
    <submittedName>
        <fullName evidence="2">CubicO group peptidase, beta-lactamase class C family</fullName>
    </submittedName>
</protein>
<dbReference type="Gene3D" id="3.40.710.10">
    <property type="entry name" value="DD-peptidase/beta-lactamase superfamily"/>
    <property type="match status" value="1"/>
</dbReference>
<feature type="domain" description="Beta-lactamase-related" evidence="1">
    <location>
        <begin position="25"/>
        <end position="326"/>
    </location>
</feature>
<dbReference type="InterPro" id="IPR050491">
    <property type="entry name" value="AmpC-like"/>
</dbReference>